<proteinExistence type="predicted"/>
<gene>
    <name evidence="1" type="ORF">A2W41_04690</name>
</gene>
<dbReference type="Proteomes" id="UP000176700">
    <property type="component" value="Unassembled WGS sequence"/>
</dbReference>
<dbReference type="AlphaFoldDB" id="A0A1G2G1N1"/>
<dbReference type="Gene3D" id="3.30.110.170">
    <property type="entry name" value="Protein of unknown function (DUF541), domain 1"/>
    <property type="match status" value="1"/>
</dbReference>
<protein>
    <recommendedName>
        <fullName evidence="3">DUF541 domain-containing protein</fullName>
    </recommendedName>
</protein>
<organism evidence="1 2">
    <name type="scientific">Candidatus Ryanbacteria bacterium RIFCSPHIGHO2_01_45_13</name>
    <dbReference type="NCBI Taxonomy" id="1802112"/>
    <lineage>
        <taxon>Bacteria</taxon>
        <taxon>Candidatus Ryaniibacteriota</taxon>
    </lineage>
</organism>
<sequence>MRITIKDALNISIIIILLVGAYGVWNFVRSYAESIDPSSLRSFTVTGEGKTVAVPDVAIFHFSIITEGGTDLGGLQSKNIKDANSAIAFVKSEGVDSKDIKTTSYNIQPRYQYYDCRIYGPLGEGSAEPCPPPKIVGYTVTQAVQVKVRDFDKTGNILSGVVDRGANDVSGLTFTVDDPTEPETQARTEAIAKAKEKAQAVATAGGFRLGKLISIDEGFYAPVPYYKLGVGGEVASRADTTPPSIEPGSEEVRVNVTLRFAIE</sequence>
<dbReference type="Gene3D" id="3.30.70.2970">
    <property type="entry name" value="Protein of unknown function (DUF541), domain 2"/>
    <property type="match status" value="1"/>
</dbReference>
<evidence type="ECO:0000313" key="1">
    <source>
        <dbReference type="EMBL" id="OGZ43758.1"/>
    </source>
</evidence>
<dbReference type="PANTHER" id="PTHR34387">
    <property type="entry name" value="SLR1258 PROTEIN"/>
    <property type="match status" value="1"/>
</dbReference>
<dbReference type="InterPro" id="IPR007497">
    <property type="entry name" value="SIMPL/DUF541"/>
</dbReference>
<accession>A0A1G2G1N1</accession>
<evidence type="ECO:0008006" key="3">
    <source>
        <dbReference type="Google" id="ProtNLM"/>
    </source>
</evidence>
<evidence type="ECO:0000313" key="2">
    <source>
        <dbReference type="Proteomes" id="UP000176700"/>
    </source>
</evidence>
<name>A0A1G2G1N1_9BACT</name>
<comment type="caution">
    <text evidence="1">The sequence shown here is derived from an EMBL/GenBank/DDBJ whole genome shotgun (WGS) entry which is preliminary data.</text>
</comment>
<dbReference type="PANTHER" id="PTHR34387:SF1">
    <property type="entry name" value="PERIPLASMIC IMMUNOGENIC PROTEIN"/>
    <property type="match status" value="1"/>
</dbReference>
<reference evidence="1 2" key="1">
    <citation type="journal article" date="2016" name="Nat. Commun.">
        <title>Thousands of microbial genomes shed light on interconnected biogeochemical processes in an aquifer system.</title>
        <authorList>
            <person name="Anantharaman K."/>
            <person name="Brown C.T."/>
            <person name="Hug L.A."/>
            <person name="Sharon I."/>
            <person name="Castelle C.J."/>
            <person name="Probst A.J."/>
            <person name="Thomas B.C."/>
            <person name="Singh A."/>
            <person name="Wilkins M.J."/>
            <person name="Karaoz U."/>
            <person name="Brodie E.L."/>
            <person name="Williams K.H."/>
            <person name="Hubbard S.S."/>
            <person name="Banfield J.F."/>
        </authorList>
    </citation>
    <scope>NUCLEOTIDE SEQUENCE [LARGE SCALE GENOMIC DNA]</scope>
</reference>
<dbReference type="InterPro" id="IPR052022">
    <property type="entry name" value="26kDa_periplasmic_antigen"/>
</dbReference>
<dbReference type="GO" id="GO:0006974">
    <property type="term" value="P:DNA damage response"/>
    <property type="evidence" value="ECO:0007669"/>
    <property type="project" value="TreeGrafter"/>
</dbReference>
<dbReference type="EMBL" id="MHNI01000003">
    <property type="protein sequence ID" value="OGZ43758.1"/>
    <property type="molecule type" value="Genomic_DNA"/>
</dbReference>
<dbReference type="Pfam" id="PF04402">
    <property type="entry name" value="SIMPL"/>
    <property type="match status" value="1"/>
</dbReference>